<evidence type="ECO:0000256" key="6">
    <source>
        <dbReference type="ARBA" id="ARBA00023242"/>
    </source>
</evidence>
<dbReference type="FunFam" id="1.25.10.10:FF:000070">
    <property type="entry name" value="armadillo repeat-containing protein 8 isoform X1"/>
    <property type="match status" value="1"/>
</dbReference>
<keyword evidence="5" id="KW-0677">Repeat</keyword>
<evidence type="ECO:0000256" key="4">
    <source>
        <dbReference type="ARBA" id="ARBA00022490"/>
    </source>
</evidence>
<proteinExistence type="predicted"/>
<dbReference type="GO" id="GO:0043248">
    <property type="term" value="P:proteasome assembly"/>
    <property type="evidence" value="ECO:0007669"/>
    <property type="project" value="InterPro"/>
</dbReference>
<dbReference type="GO" id="GO:0034657">
    <property type="term" value="C:GID complex"/>
    <property type="evidence" value="ECO:0007669"/>
    <property type="project" value="TreeGrafter"/>
</dbReference>
<dbReference type="OrthoDB" id="5559898at2759"/>
<dbReference type="InterPro" id="IPR019538">
    <property type="entry name" value="PSMD5"/>
</dbReference>
<evidence type="ECO:0000313" key="7">
    <source>
        <dbReference type="EMBL" id="CAG7724319.1"/>
    </source>
</evidence>
<dbReference type="AlphaFoldDB" id="A0A8J2JQA3"/>
<evidence type="ECO:0000256" key="2">
    <source>
        <dbReference type="ARBA" id="ARBA00004496"/>
    </source>
</evidence>
<keyword evidence="4" id="KW-0963">Cytoplasm</keyword>
<dbReference type="FunFam" id="1.25.10.10:FF:000061">
    <property type="entry name" value="armadillo repeat-containing protein 8 isoform X1"/>
    <property type="match status" value="1"/>
</dbReference>
<dbReference type="Pfam" id="PF10508">
    <property type="entry name" value="Proteasom_PSMB"/>
    <property type="match status" value="1"/>
</dbReference>
<dbReference type="PANTHER" id="PTHR15651:SF7">
    <property type="entry name" value="ARMADILLO REPEAT-CONTAINING PROTEIN 8"/>
    <property type="match status" value="1"/>
</dbReference>
<name>A0A8J2JQA3_9HEXA</name>
<evidence type="ECO:0000256" key="1">
    <source>
        <dbReference type="ARBA" id="ARBA00004123"/>
    </source>
</evidence>
<sequence length="665" mass="73662">MSVDILHCPPEVTSAMDVEETPSHITNLYTDNPSKCLDAVKKLKNAVIGSNRQKNLALRQGVLPRILELLTDNSVDKEIRQEACIILGSLVKGTIENVREVVDANAVPTLIGVLSNDDEKLVEYTLNCLTTIFSHSFTPRDIIYVVHDLIIRLLTLMNHSVANQISVATILSHCCITSEHQFILAALGVVEHVAALLASTSTKVQMPAITCLTAMAYKNENVSSVIAKTRHGDMFVQDMLVTLIGRNKPYQMQLTVARCLTYLHRGNALAATDPKIQMKTLPCLVRMCSKEFGLETRIIAAETLAYLIEVDQELQSIAAISNHLIPTLAEYLKCQPLLLKPLMGSNIEMIQAAFLAFASLASNDEHIRKRIIDTENLMERVVTGLDDPNESVALAAVRCLHSLSRSVHQLRTTFKDHSVYKPLMKLLQHPNNDILNVASSTLCNLLLEFSPSKEPILEAGAVEILCSLTRHEDVGLRLNGIWALMNVAFQADQRVKSQILRTLGTDQIFRLLSDSTTRVVMKTLGLLRNLISAPHIDEIMELYGKQIMQATILILEGDHEPDVKEQALCMLSNISDGVAAKEFIMTNEDVLKKITSYLAHSNHKLVTAAVLCVSHLAWKDEDGATDRQAKLKEMGVQKLLHQLITSADAALFERVKTALNQFSPN</sequence>
<dbReference type="PANTHER" id="PTHR15651">
    <property type="entry name" value="ARMADILLO REPEAT-CONTAINING PROTEIN 8"/>
    <property type="match status" value="1"/>
</dbReference>
<comment type="subcellular location">
    <subcellularLocation>
        <location evidence="2">Cytoplasm</location>
    </subcellularLocation>
    <subcellularLocation>
        <location evidence="1">Nucleus</location>
    </subcellularLocation>
</comment>
<dbReference type="InterPro" id="IPR000225">
    <property type="entry name" value="Armadillo"/>
</dbReference>
<keyword evidence="6" id="KW-0539">Nucleus</keyword>
<dbReference type="InterPro" id="IPR038739">
    <property type="entry name" value="ARMC8/Vid28"/>
</dbReference>
<comment type="caution">
    <text evidence="7">The sequence shown here is derived from an EMBL/GenBank/DDBJ whole genome shotgun (WGS) entry which is preliminary data.</text>
</comment>
<dbReference type="GO" id="GO:0005737">
    <property type="term" value="C:cytoplasm"/>
    <property type="evidence" value="ECO:0007669"/>
    <property type="project" value="UniProtKB-SubCell"/>
</dbReference>
<dbReference type="EMBL" id="CAJVCH010108343">
    <property type="protein sequence ID" value="CAG7724319.1"/>
    <property type="molecule type" value="Genomic_DNA"/>
</dbReference>
<evidence type="ECO:0000256" key="3">
    <source>
        <dbReference type="ARBA" id="ARBA00013746"/>
    </source>
</evidence>
<evidence type="ECO:0000256" key="5">
    <source>
        <dbReference type="ARBA" id="ARBA00022737"/>
    </source>
</evidence>
<accession>A0A8J2JQA3</accession>
<evidence type="ECO:0000313" key="8">
    <source>
        <dbReference type="Proteomes" id="UP000708208"/>
    </source>
</evidence>
<keyword evidence="8" id="KW-1185">Reference proteome</keyword>
<reference evidence="7" key="1">
    <citation type="submission" date="2021-06" db="EMBL/GenBank/DDBJ databases">
        <authorList>
            <person name="Hodson N. C."/>
            <person name="Mongue J. A."/>
            <person name="Jaron S. K."/>
        </authorList>
    </citation>
    <scope>NUCLEOTIDE SEQUENCE</scope>
</reference>
<protein>
    <recommendedName>
        <fullName evidence="3">Armadillo repeat-containing protein 8</fullName>
    </recommendedName>
</protein>
<organism evidence="7 8">
    <name type="scientific">Allacma fusca</name>
    <dbReference type="NCBI Taxonomy" id="39272"/>
    <lineage>
        <taxon>Eukaryota</taxon>
        <taxon>Metazoa</taxon>
        <taxon>Ecdysozoa</taxon>
        <taxon>Arthropoda</taxon>
        <taxon>Hexapoda</taxon>
        <taxon>Collembola</taxon>
        <taxon>Symphypleona</taxon>
        <taxon>Sminthuridae</taxon>
        <taxon>Allacma</taxon>
    </lineage>
</organism>
<dbReference type="GO" id="GO:0005634">
    <property type="term" value="C:nucleus"/>
    <property type="evidence" value="ECO:0007669"/>
    <property type="project" value="UniProtKB-SubCell"/>
</dbReference>
<dbReference type="Proteomes" id="UP000708208">
    <property type="component" value="Unassembled WGS sequence"/>
</dbReference>
<dbReference type="GO" id="GO:0043161">
    <property type="term" value="P:proteasome-mediated ubiquitin-dependent protein catabolic process"/>
    <property type="evidence" value="ECO:0007669"/>
    <property type="project" value="TreeGrafter"/>
</dbReference>
<gene>
    <name evidence="7" type="ORF">AFUS01_LOCUS13352</name>
</gene>
<dbReference type="SMART" id="SM00185">
    <property type="entry name" value="ARM"/>
    <property type="match status" value="8"/>
</dbReference>
<dbReference type="Pfam" id="PF00514">
    <property type="entry name" value="Arm"/>
    <property type="match status" value="1"/>
</dbReference>